<organism evidence="2 3">
    <name type="scientific">Blautia intestinihominis</name>
    <dbReference type="NCBI Taxonomy" id="3133152"/>
    <lineage>
        <taxon>Bacteria</taxon>
        <taxon>Bacillati</taxon>
        <taxon>Bacillota</taxon>
        <taxon>Clostridia</taxon>
        <taxon>Lachnospirales</taxon>
        <taxon>Lachnospiraceae</taxon>
        <taxon>Blautia</taxon>
    </lineage>
</organism>
<feature type="domain" description="Glyoxalase/fosfomycin resistance/dioxygenase" evidence="1">
    <location>
        <begin position="5"/>
        <end position="119"/>
    </location>
</feature>
<dbReference type="RefSeq" id="WP_349078300.1">
    <property type="nucleotide sequence ID" value="NZ_JBBMEI010000056.1"/>
</dbReference>
<dbReference type="EMBL" id="JBBMEI010000056">
    <property type="protein sequence ID" value="MEQ2359519.1"/>
    <property type="molecule type" value="Genomic_DNA"/>
</dbReference>
<accession>A0ABV1ARH9</accession>
<dbReference type="InterPro" id="IPR029068">
    <property type="entry name" value="Glyas_Bleomycin-R_OHBP_Dase"/>
</dbReference>
<dbReference type="Gene3D" id="3.10.180.10">
    <property type="entry name" value="2,3-Dihydroxybiphenyl 1,2-Dioxygenase, domain 1"/>
    <property type="match status" value="1"/>
</dbReference>
<gene>
    <name evidence="2" type="ORF">WMO75_14555</name>
</gene>
<comment type="caution">
    <text evidence="2">The sequence shown here is derived from an EMBL/GenBank/DDBJ whole genome shotgun (WGS) entry which is preliminary data.</text>
</comment>
<reference evidence="2 3" key="1">
    <citation type="submission" date="2024-03" db="EMBL/GenBank/DDBJ databases">
        <title>Human intestinal bacterial collection.</title>
        <authorList>
            <person name="Pauvert C."/>
            <person name="Hitch T.C.A."/>
            <person name="Clavel T."/>
        </authorList>
    </citation>
    <scope>NUCLEOTIDE SEQUENCE [LARGE SCALE GENOMIC DNA]</scope>
    <source>
        <strain evidence="2 3">CLA-AA-H95</strain>
    </source>
</reference>
<dbReference type="Proteomes" id="UP001446032">
    <property type="component" value="Unassembled WGS sequence"/>
</dbReference>
<proteinExistence type="predicted"/>
<sequence>MIQGLDHIAIIISNENNLEFYKKFGFVETRRFTRAYDTVVFMECTGNTINSSVVLEIFIDKNHPARVSNPEAIGLRHIAFTVTDLDEMAKLMDCEPIRTDWFGRRFTFTKDPDGQPIELKEAYNN</sequence>
<keyword evidence="3" id="KW-1185">Reference proteome</keyword>
<dbReference type="InterPro" id="IPR004360">
    <property type="entry name" value="Glyas_Fos-R_dOase_dom"/>
</dbReference>
<dbReference type="Pfam" id="PF00903">
    <property type="entry name" value="Glyoxalase"/>
    <property type="match status" value="1"/>
</dbReference>
<name>A0ABV1ARH9_9FIRM</name>
<dbReference type="SUPFAM" id="SSF54593">
    <property type="entry name" value="Glyoxalase/Bleomycin resistance protein/Dihydroxybiphenyl dioxygenase"/>
    <property type="match status" value="1"/>
</dbReference>
<evidence type="ECO:0000259" key="1">
    <source>
        <dbReference type="Pfam" id="PF00903"/>
    </source>
</evidence>
<evidence type="ECO:0000313" key="2">
    <source>
        <dbReference type="EMBL" id="MEQ2359519.1"/>
    </source>
</evidence>
<protein>
    <submittedName>
        <fullName evidence="2">VOC family protein</fullName>
    </submittedName>
</protein>
<evidence type="ECO:0000313" key="3">
    <source>
        <dbReference type="Proteomes" id="UP001446032"/>
    </source>
</evidence>